<dbReference type="OrthoDB" id="189437at2"/>
<dbReference type="PROSITE" id="PS00409">
    <property type="entry name" value="PROKAR_NTER_METHYL"/>
    <property type="match status" value="1"/>
</dbReference>
<proteinExistence type="predicted"/>
<keyword evidence="2" id="KW-0472">Membrane</keyword>
<organism evidence="3 4">
    <name type="scientific">Phragmitibacter flavus</name>
    <dbReference type="NCBI Taxonomy" id="2576071"/>
    <lineage>
        <taxon>Bacteria</taxon>
        <taxon>Pseudomonadati</taxon>
        <taxon>Verrucomicrobiota</taxon>
        <taxon>Verrucomicrobiia</taxon>
        <taxon>Verrucomicrobiales</taxon>
        <taxon>Verrucomicrobiaceae</taxon>
        <taxon>Phragmitibacter</taxon>
    </lineage>
</organism>
<evidence type="ECO:0000256" key="2">
    <source>
        <dbReference type="SAM" id="Phobius"/>
    </source>
</evidence>
<accession>A0A5R8KH58</accession>
<evidence type="ECO:0000313" key="4">
    <source>
        <dbReference type="Proteomes" id="UP000306196"/>
    </source>
</evidence>
<comment type="caution">
    <text evidence="3">The sequence shown here is derived from an EMBL/GenBank/DDBJ whole genome shotgun (WGS) entry which is preliminary data.</text>
</comment>
<protein>
    <submittedName>
        <fullName evidence="3">Prepilin-type N-terminal cleavage/methylation domain-containing protein</fullName>
    </submittedName>
</protein>
<evidence type="ECO:0000313" key="3">
    <source>
        <dbReference type="EMBL" id="TLD71315.1"/>
    </source>
</evidence>
<sequence length="277" mass="30499">MAGHTNPPWKPGCGRTSLNVSDNPYAMKTYHSQRPSRAGFSLLEMMVVMLVLTLLLGAITSIVRGTVQLTDDVSVAQAREARLHGLAQLCERAFWSVPGHGMVRLRNTQAGNRYLSQLTLTGLPPLLAGEGSLDDVIVLETDEAPDGYLRLQMHFLTAEEAETWENGDTTTGTRLLLLENIATLEWRFFNESSRQWEPLWNERLTLPQWMGDTPISSPPGNAEDDSEGGGAESEPAAVNIPDLGRRPGLVELTVAQGAELPRRWTFWVPEAQVPGTE</sequence>
<feature type="region of interest" description="Disordered" evidence="1">
    <location>
        <begin position="210"/>
        <end position="243"/>
    </location>
</feature>
<keyword evidence="2" id="KW-0812">Transmembrane</keyword>
<gene>
    <name evidence="3" type="ORF">FEM03_07230</name>
</gene>
<dbReference type="InterPro" id="IPR012902">
    <property type="entry name" value="N_methyl_site"/>
</dbReference>
<evidence type="ECO:0000256" key="1">
    <source>
        <dbReference type="SAM" id="MobiDB-lite"/>
    </source>
</evidence>
<reference evidence="3 4" key="1">
    <citation type="submission" date="2019-05" db="EMBL/GenBank/DDBJ databases">
        <title>Verrucobacter flavum gen. nov., sp. nov. a new member of the family Verrucomicrobiaceae.</title>
        <authorList>
            <person name="Szuroczki S."/>
            <person name="Abbaszade G."/>
            <person name="Szabo A."/>
            <person name="Felfoldi T."/>
            <person name="Schumann P."/>
            <person name="Boka K."/>
            <person name="Keki Z."/>
            <person name="Toumi M."/>
            <person name="Toth E."/>
        </authorList>
    </citation>
    <scope>NUCLEOTIDE SEQUENCE [LARGE SCALE GENOMIC DNA]</scope>
    <source>
        <strain evidence="3 4">MG-N-17</strain>
    </source>
</reference>
<dbReference type="Pfam" id="PF07963">
    <property type="entry name" value="N_methyl"/>
    <property type="match status" value="1"/>
</dbReference>
<dbReference type="Proteomes" id="UP000306196">
    <property type="component" value="Unassembled WGS sequence"/>
</dbReference>
<dbReference type="NCBIfam" id="TIGR02532">
    <property type="entry name" value="IV_pilin_GFxxxE"/>
    <property type="match status" value="1"/>
</dbReference>
<feature type="transmembrane region" description="Helical" evidence="2">
    <location>
        <begin position="42"/>
        <end position="63"/>
    </location>
</feature>
<keyword evidence="4" id="KW-1185">Reference proteome</keyword>
<dbReference type="EMBL" id="VAUV01000005">
    <property type="protein sequence ID" value="TLD71315.1"/>
    <property type="molecule type" value="Genomic_DNA"/>
</dbReference>
<keyword evidence="2" id="KW-1133">Transmembrane helix</keyword>
<name>A0A5R8KH58_9BACT</name>
<dbReference type="AlphaFoldDB" id="A0A5R8KH58"/>